<reference evidence="2" key="1">
    <citation type="submission" date="2021-01" db="EMBL/GenBank/DDBJ databases">
        <authorList>
            <person name="Corre E."/>
            <person name="Pelletier E."/>
            <person name="Niang G."/>
            <person name="Scheremetjew M."/>
            <person name="Finn R."/>
            <person name="Kale V."/>
            <person name="Holt S."/>
            <person name="Cochrane G."/>
            <person name="Meng A."/>
            <person name="Brown T."/>
            <person name="Cohen L."/>
        </authorList>
    </citation>
    <scope>NUCLEOTIDE SEQUENCE</scope>
    <source>
        <strain evidence="2">CCMP644</strain>
    </source>
</reference>
<accession>A0A7S1MTH8</accession>
<name>A0A7S1MTH8_HEMAN</name>
<organism evidence="2">
    <name type="scientific">Hemiselmis andersenii</name>
    <name type="common">Cryptophyte alga</name>
    <dbReference type="NCBI Taxonomy" id="464988"/>
    <lineage>
        <taxon>Eukaryota</taxon>
        <taxon>Cryptophyceae</taxon>
        <taxon>Cryptomonadales</taxon>
        <taxon>Hemiselmidaceae</taxon>
        <taxon>Hemiselmis</taxon>
    </lineage>
</organism>
<keyword evidence="1" id="KW-0732">Signal</keyword>
<feature type="chain" id="PRO_5031493153" evidence="1">
    <location>
        <begin position="22"/>
        <end position="252"/>
    </location>
</feature>
<gene>
    <name evidence="2" type="ORF">HAND00432_LOCUS30182</name>
</gene>
<dbReference type="AlphaFoldDB" id="A0A7S1MTH8"/>
<sequence>MVRHFSAALALILLCTPLSSCFAPGSLPLRSAGSSPRIAKRPLALQAQLDPVTLHSVASALPAITTSSVAFANELSSHVDHHALLLATNPAEDLEAWIKSHPLQDAGLLAVSVFTLNALKAGASLPVAIVAGCLELLQRIPGWTMIGQKPLLKLLISIAIDLIGVFSYLIPLVGEVGDLGWAPASAILVKALYGSNVLSSLDLVEEVLPGTDLFPTASLGWAFEYVPGLSQLGWVSGMAGAGAAIGGKKDKA</sequence>
<evidence type="ECO:0000313" key="2">
    <source>
        <dbReference type="EMBL" id="CAD8979172.1"/>
    </source>
</evidence>
<evidence type="ECO:0000256" key="1">
    <source>
        <dbReference type="SAM" id="SignalP"/>
    </source>
</evidence>
<feature type="signal peptide" evidence="1">
    <location>
        <begin position="1"/>
        <end position="21"/>
    </location>
</feature>
<proteinExistence type="predicted"/>
<dbReference type="EMBL" id="HBFX01050128">
    <property type="protein sequence ID" value="CAD8979172.1"/>
    <property type="molecule type" value="Transcribed_RNA"/>
</dbReference>
<protein>
    <submittedName>
        <fullName evidence="2">Uncharacterized protein</fullName>
    </submittedName>
</protein>